<dbReference type="InterPro" id="IPR005846">
    <property type="entry name" value="A-D-PHexomutase_a/b/a-III"/>
</dbReference>
<dbReference type="SUPFAM" id="SSF53738">
    <property type="entry name" value="Phosphoglucomutase, first 3 domains"/>
    <property type="match status" value="3"/>
</dbReference>
<dbReference type="InterPro" id="IPR016055">
    <property type="entry name" value="A-D-PHexomutase_a/b/a-I/II/III"/>
</dbReference>
<reference evidence="7" key="1">
    <citation type="submission" date="2020-10" db="EMBL/GenBank/DDBJ databases">
        <authorList>
            <person name="Gilroy R."/>
        </authorList>
    </citation>
    <scope>NUCLEOTIDE SEQUENCE</scope>
    <source>
        <strain evidence="7">CHK154-7741</strain>
    </source>
</reference>
<dbReference type="PANTHER" id="PTHR45745">
    <property type="entry name" value="PHOSPHOMANNOMUTASE 45A"/>
    <property type="match status" value="1"/>
</dbReference>
<feature type="domain" description="Alpha-D-phosphohexomutase alpha/beta/alpha" evidence="6">
    <location>
        <begin position="432"/>
        <end position="578"/>
    </location>
</feature>
<dbReference type="GO" id="GO:0006166">
    <property type="term" value="P:purine ribonucleoside salvage"/>
    <property type="evidence" value="ECO:0007669"/>
    <property type="project" value="TreeGrafter"/>
</dbReference>
<keyword evidence="3" id="KW-0460">Magnesium</keyword>
<dbReference type="InterPro" id="IPR036900">
    <property type="entry name" value="A-D-PHexomutase_C_sf"/>
</dbReference>
<accession>A0A9D1MZC1</accession>
<dbReference type="EMBL" id="DVOD01000016">
    <property type="protein sequence ID" value="HIU91939.1"/>
    <property type="molecule type" value="Genomic_DNA"/>
</dbReference>
<evidence type="ECO:0000313" key="8">
    <source>
        <dbReference type="Proteomes" id="UP000886748"/>
    </source>
</evidence>
<feature type="domain" description="Alpha-D-phosphohexomutase alpha/beta/alpha" evidence="5">
    <location>
        <begin position="127"/>
        <end position="208"/>
    </location>
</feature>
<gene>
    <name evidence="7" type="ORF">IAD26_02260</name>
</gene>
<evidence type="ECO:0000256" key="4">
    <source>
        <dbReference type="ARBA" id="ARBA00023235"/>
    </source>
</evidence>
<keyword evidence="2" id="KW-0479">Metal-binding</keyword>
<evidence type="ECO:0000313" key="7">
    <source>
        <dbReference type="EMBL" id="HIU91939.1"/>
    </source>
</evidence>
<proteinExistence type="inferred from homology"/>
<dbReference type="Pfam" id="PF02880">
    <property type="entry name" value="PGM_PMM_III"/>
    <property type="match status" value="1"/>
</dbReference>
<evidence type="ECO:0000259" key="5">
    <source>
        <dbReference type="Pfam" id="PF02878"/>
    </source>
</evidence>
<dbReference type="PANTHER" id="PTHR45745:SF1">
    <property type="entry name" value="PHOSPHOGLUCOMUTASE 2B-RELATED"/>
    <property type="match status" value="1"/>
</dbReference>
<evidence type="ECO:0008006" key="9">
    <source>
        <dbReference type="Google" id="ProtNLM"/>
    </source>
</evidence>
<dbReference type="GO" id="GO:0008973">
    <property type="term" value="F:phosphopentomutase activity"/>
    <property type="evidence" value="ECO:0007669"/>
    <property type="project" value="TreeGrafter"/>
</dbReference>
<reference evidence="7" key="2">
    <citation type="journal article" date="2021" name="PeerJ">
        <title>Extensive microbial diversity within the chicken gut microbiome revealed by metagenomics and culture.</title>
        <authorList>
            <person name="Gilroy R."/>
            <person name="Ravi A."/>
            <person name="Getino M."/>
            <person name="Pursley I."/>
            <person name="Horton D.L."/>
            <person name="Alikhan N.F."/>
            <person name="Baker D."/>
            <person name="Gharbi K."/>
            <person name="Hall N."/>
            <person name="Watson M."/>
            <person name="Adriaenssens E.M."/>
            <person name="Foster-Nyarko E."/>
            <person name="Jarju S."/>
            <person name="Secka A."/>
            <person name="Antonio M."/>
            <person name="Oren A."/>
            <person name="Chaudhuri R.R."/>
            <person name="La Ragione R."/>
            <person name="Hildebrand F."/>
            <person name="Pallen M.J."/>
        </authorList>
    </citation>
    <scope>NUCLEOTIDE SEQUENCE</scope>
    <source>
        <strain evidence="7">CHK154-7741</strain>
    </source>
</reference>
<dbReference type="GO" id="GO:0005975">
    <property type="term" value="P:carbohydrate metabolic process"/>
    <property type="evidence" value="ECO:0007669"/>
    <property type="project" value="InterPro"/>
</dbReference>
<protein>
    <recommendedName>
        <fullName evidence="9">Phosphomannomutase</fullName>
    </recommendedName>
</protein>
<keyword evidence="4" id="KW-0413">Isomerase</keyword>
<evidence type="ECO:0000259" key="6">
    <source>
        <dbReference type="Pfam" id="PF02880"/>
    </source>
</evidence>
<dbReference type="Pfam" id="PF02878">
    <property type="entry name" value="PGM_PMM_I"/>
    <property type="match status" value="1"/>
</dbReference>
<name>A0A9D1MZC1_9CLOT</name>
<sequence length="760" mass="85911">MINKQPHSDLEKSLFESVDSKTPDYIKKNKLVDLGNKNEFTFRLTKENLEPYNEQTNPDGLNLKDWFKGYAKEAEVSTAGIRGPQNILYPHDTRFPINLIGIMLATEAKALVAKELYPDNEIIKLAGCEVRYNSQEFLELIARIQAAHGIKTLVPVDRKTIPIWMASFLAFKLDLLGGEYITSSHGISVKNATKDLNSQGSQYLPEESMLFVDKIKYIFDEVEKNGYYDIKIAANDNPLISQAEMKSLNDGVELYKQYLLDGVAKDANLNLIKNSDDKIVIENVGGSAYGTLSRILKELGIEDKYVWMNKEEDPFFHSIGKYDTDPKGNKTFYDYSVDATVLSKDKDGKPYFPVIKSLHYDENLKNCPIGTAVLITDPDHDRLTVCQIESDDKIQYLKSLGIDYVALDKGRILTVFTANQSFLMIMDFWMQQLKNEGLFENHPRFMIKTTASARSWDEWAKKNNIKVVNVPVGFKEIANVMKKVEKQIMDNPDKEVVVTDVLGNDINLGVNPKLIFGGEESGGMIIGSEELIKSLSGRAAIAMREKSATEAIIVASALAAYLKKQGSSMSEYLDNVFKNNEIISKFDIREDISYYNESEPDIEKLKQAKVAGEAQRTKNDVFYLRMAVAKKAGKMTLEQIREILADTFKDLNFDNLTDVKFVGDGTYLEFDDKFIEIRPSGTDAKTKAYGAGASKEEIKKFAQKMGNYSGDLTDLYKKYVDMNLYDNAKELSLKDYAVFTNKDANNDKFVIPDYSKTLQF</sequence>
<dbReference type="InterPro" id="IPR005844">
    <property type="entry name" value="A-D-PHexomutase_a/b/a-I"/>
</dbReference>
<evidence type="ECO:0000256" key="3">
    <source>
        <dbReference type="ARBA" id="ARBA00022842"/>
    </source>
</evidence>
<dbReference type="AlphaFoldDB" id="A0A9D1MZC1"/>
<dbReference type="SUPFAM" id="SSF55957">
    <property type="entry name" value="Phosphoglucomutase, C-terminal domain"/>
    <property type="match status" value="1"/>
</dbReference>
<dbReference type="Gene3D" id="3.40.120.10">
    <property type="entry name" value="Alpha-D-Glucose-1,6-Bisphosphate, subunit A, domain 3"/>
    <property type="match status" value="3"/>
</dbReference>
<organism evidence="7 8">
    <name type="scientific">Candidatus Limenecus avicola</name>
    <dbReference type="NCBI Taxonomy" id="2840847"/>
    <lineage>
        <taxon>Bacteria</taxon>
        <taxon>Bacillati</taxon>
        <taxon>Bacillota</taxon>
        <taxon>Clostridia</taxon>
        <taxon>Eubacteriales</taxon>
        <taxon>Clostridiaceae</taxon>
        <taxon>Clostridiaceae incertae sedis</taxon>
        <taxon>Candidatus Limenecus</taxon>
    </lineage>
</organism>
<evidence type="ECO:0000256" key="2">
    <source>
        <dbReference type="ARBA" id="ARBA00022723"/>
    </source>
</evidence>
<dbReference type="Proteomes" id="UP000886748">
    <property type="component" value="Unassembled WGS sequence"/>
</dbReference>
<dbReference type="GO" id="GO:0046872">
    <property type="term" value="F:metal ion binding"/>
    <property type="evidence" value="ECO:0007669"/>
    <property type="project" value="UniProtKB-KW"/>
</dbReference>
<comment type="similarity">
    <text evidence="1">Belongs to the phosphohexose mutase family.</text>
</comment>
<evidence type="ECO:0000256" key="1">
    <source>
        <dbReference type="ARBA" id="ARBA00010231"/>
    </source>
</evidence>
<comment type="caution">
    <text evidence="7">The sequence shown here is derived from an EMBL/GenBank/DDBJ whole genome shotgun (WGS) entry which is preliminary data.</text>
</comment>